<keyword evidence="8 11" id="KW-0675">Receptor</keyword>
<evidence type="ECO:0000259" key="14">
    <source>
        <dbReference type="PROSITE" id="PS50262"/>
    </source>
</evidence>
<evidence type="ECO:0000313" key="16">
    <source>
        <dbReference type="Proteomes" id="UP001208570"/>
    </source>
</evidence>
<keyword evidence="16" id="KW-1185">Reference proteome</keyword>
<evidence type="ECO:0000256" key="1">
    <source>
        <dbReference type="ARBA" id="ARBA00004651"/>
    </source>
</evidence>
<name>A0AAD9MV80_9ANNE</name>
<sequence length="529" mass="58955">MGVDVTRRAPSHVIWSRLIARPPIAGLRLSEPNDAVHCLFRPELNGRRNAGRKGDRQKRRRQEAQDAVSLRSRRTQSASTGCLNLSENFCILVPVLLARTVGDRTGRACHIIPTSRPPDFSLFERTMEHDMFTEDLTFPAHQGLSVVFKSISLMVIICAGAIENAAIVYAIVKDRHLHRAPYYFVINLVIADLLRSVICLPFVQASVIHGSRWQYGSSACKLLAFASTFFIFGAVFALLVLALDRYVAILHHKLHARKLSGMVCLSVVLFGWAAAFILSFPPIFGLGSYKFNPLEDQCTFEHRYYTNNDSLVFVVVFLLAIMVTLSLYARILVYLRRHRRMKPVLLQPPRSETWNFVQPPPGVIVAGLPARTVPALRAGPGNGSAGFQIPTRQRLQGCYIPLQMVANQQPTAAPPNPTPSDNGSVLSRHEYRSAANGKLTRALFVATLVFDVIWLPYVISTCYFMFHADRVISQDFVTVATWFTYCQVAILPLVYILAHSPVGRHVLGASNVEYEAQGDVPYPLLSVDA</sequence>
<reference evidence="15" key="1">
    <citation type="journal article" date="2023" name="Mol. Biol. Evol.">
        <title>Third-Generation Sequencing Reveals the Adaptive Role of the Epigenome in Three Deep-Sea Polychaetes.</title>
        <authorList>
            <person name="Perez M."/>
            <person name="Aroh O."/>
            <person name="Sun Y."/>
            <person name="Lan Y."/>
            <person name="Juniper S.K."/>
            <person name="Young C.R."/>
            <person name="Angers B."/>
            <person name="Qian P.Y."/>
        </authorList>
    </citation>
    <scope>NUCLEOTIDE SEQUENCE</scope>
    <source>
        <strain evidence="15">P08H-3</strain>
    </source>
</reference>
<keyword evidence="3 11" id="KW-0812">Transmembrane</keyword>
<evidence type="ECO:0000256" key="4">
    <source>
        <dbReference type="ARBA" id="ARBA00022989"/>
    </source>
</evidence>
<feature type="region of interest" description="Disordered" evidence="12">
    <location>
        <begin position="47"/>
        <end position="72"/>
    </location>
</feature>
<keyword evidence="9" id="KW-0325">Glycoprotein</keyword>
<comment type="subcellular location">
    <subcellularLocation>
        <location evidence="1">Cell membrane</location>
        <topology evidence="1">Multi-pass membrane protein</topology>
    </subcellularLocation>
</comment>
<feature type="transmembrane region" description="Helical" evidence="13">
    <location>
        <begin position="311"/>
        <end position="333"/>
    </location>
</feature>
<evidence type="ECO:0000256" key="10">
    <source>
        <dbReference type="ARBA" id="ARBA00023224"/>
    </source>
</evidence>
<dbReference type="PANTHER" id="PTHR19268">
    <property type="entry name" value="G PROTEIN-COUPLED RECEPTOR"/>
    <property type="match status" value="1"/>
</dbReference>
<feature type="transmembrane region" description="Helical" evidence="13">
    <location>
        <begin position="184"/>
        <end position="203"/>
    </location>
</feature>
<comment type="caution">
    <text evidence="15">The sequence shown here is derived from an EMBL/GenBank/DDBJ whole genome shotgun (WGS) entry which is preliminary data.</text>
</comment>
<comment type="similarity">
    <text evidence="11">Belongs to the G-protein coupled receptor 1 family.</text>
</comment>
<dbReference type="InterPro" id="IPR051509">
    <property type="entry name" value="GPCR_Orphan/Phoenixin"/>
</dbReference>
<keyword evidence="6 13" id="KW-0472">Membrane</keyword>
<accession>A0AAD9MV80</accession>
<dbReference type="PRINTS" id="PR00237">
    <property type="entry name" value="GPCRRHODOPSN"/>
</dbReference>
<dbReference type="SUPFAM" id="SSF81321">
    <property type="entry name" value="Family A G protein-coupled receptor-like"/>
    <property type="match status" value="1"/>
</dbReference>
<evidence type="ECO:0000256" key="12">
    <source>
        <dbReference type="SAM" id="MobiDB-lite"/>
    </source>
</evidence>
<feature type="transmembrane region" description="Helical" evidence="13">
    <location>
        <begin position="478"/>
        <end position="498"/>
    </location>
</feature>
<evidence type="ECO:0000256" key="7">
    <source>
        <dbReference type="ARBA" id="ARBA00023157"/>
    </source>
</evidence>
<dbReference type="InterPro" id="IPR017452">
    <property type="entry name" value="GPCR_Rhodpsn_7TM"/>
</dbReference>
<dbReference type="PANTHER" id="PTHR19268:SF2">
    <property type="entry name" value="G-PROTEIN COUPLED RECEPTORS FAMILY 1 PROFILE DOMAIN-CONTAINING PROTEIN"/>
    <property type="match status" value="1"/>
</dbReference>
<gene>
    <name evidence="15" type="ORF">LSH36_683g01029</name>
</gene>
<evidence type="ECO:0000256" key="5">
    <source>
        <dbReference type="ARBA" id="ARBA00023040"/>
    </source>
</evidence>
<keyword evidence="10 11" id="KW-0807">Transducer</keyword>
<keyword evidence="7" id="KW-1015">Disulfide bond</keyword>
<evidence type="ECO:0000256" key="9">
    <source>
        <dbReference type="ARBA" id="ARBA00023180"/>
    </source>
</evidence>
<keyword evidence="2" id="KW-1003">Cell membrane</keyword>
<evidence type="ECO:0000256" key="11">
    <source>
        <dbReference type="RuleBase" id="RU000688"/>
    </source>
</evidence>
<feature type="transmembrane region" description="Helical" evidence="13">
    <location>
        <begin position="442"/>
        <end position="466"/>
    </location>
</feature>
<dbReference type="Proteomes" id="UP001208570">
    <property type="component" value="Unassembled WGS sequence"/>
</dbReference>
<dbReference type="GO" id="GO:0004930">
    <property type="term" value="F:G protein-coupled receptor activity"/>
    <property type="evidence" value="ECO:0007669"/>
    <property type="project" value="UniProtKB-KW"/>
</dbReference>
<feature type="transmembrane region" description="Helical" evidence="13">
    <location>
        <begin position="263"/>
        <end position="284"/>
    </location>
</feature>
<evidence type="ECO:0000313" key="15">
    <source>
        <dbReference type="EMBL" id="KAK2145358.1"/>
    </source>
</evidence>
<proteinExistence type="inferred from homology"/>
<dbReference type="Gene3D" id="1.20.1070.10">
    <property type="entry name" value="Rhodopsin 7-helix transmembrane proteins"/>
    <property type="match status" value="1"/>
</dbReference>
<evidence type="ECO:0000256" key="3">
    <source>
        <dbReference type="ARBA" id="ARBA00022692"/>
    </source>
</evidence>
<evidence type="ECO:0000256" key="13">
    <source>
        <dbReference type="SAM" id="Phobius"/>
    </source>
</evidence>
<feature type="transmembrane region" description="Helical" evidence="13">
    <location>
        <begin position="151"/>
        <end position="172"/>
    </location>
</feature>
<feature type="compositionally biased region" description="Basic residues" evidence="12">
    <location>
        <begin position="49"/>
        <end position="61"/>
    </location>
</feature>
<dbReference type="PROSITE" id="PS00237">
    <property type="entry name" value="G_PROTEIN_RECEP_F1_1"/>
    <property type="match status" value="1"/>
</dbReference>
<keyword evidence="4 13" id="KW-1133">Transmembrane helix</keyword>
<dbReference type="InterPro" id="IPR000276">
    <property type="entry name" value="GPCR_Rhodpsn"/>
</dbReference>
<organism evidence="15 16">
    <name type="scientific">Paralvinella palmiformis</name>
    <dbReference type="NCBI Taxonomy" id="53620"/>
    <lineage>
        <taxon>Eukaryota</taxon>
        <taxon>Metazoa</taxon>
        <taxon>Spiralia</taxon>
        <taxon>Lophotrochozoa</taxon>
        <taxon>Annelida</taxon>
        <taxon>Polychaeta</taxon>
        <taxon>Sedentaria</taxon>
        <taxon>Canalipalpata</taxon>
        <taxon>Terebellida</taxon>
        <taxon>Terebelliformia</taxon>
        <taxon>Alvinellidae</taxon>
        <taxon>Paralvinella</taxon>
    </lineage>
</organism>
<dbReference type="EMBL" id="JAODUP010000685">
    <property type="protein sequence ID" value="KAK2145358.1"/>
    <property type="molecule type" value="Genomic_DNA"/>
</dbReference>
<evidence type="ECO:0000256" key="6">
    <source>
        <dbReference type="ARBA" id="ARBA00023136"/>
    </source>
</evidence>
<feature type="domain" description="G-protein coupled receptors family 1 profile" evidence="14">
    <location>
        <begin position="163"/>
        <end position="495"/>
    </location>
</feature>
<dbReference type="PROSITE" id="PS50262">
    <property type="entry name" value="G_PROTEIN_RECEP_F1_2"/>
    <property type="match status" value="1"/>
</dbReference>
<keyword evidence="5 11" id="KW-0297">G-protein coupled receptor</keyword>
<feature type="transmembrane region" description="Helical" evidence="13">
    <location>
        <begin position="223"/>
        <end position="243"/>
    </location>
</feature>
<dbReference type="Pfam" id="PF00001">
    <property type="entry name" value="7tm_1"/>
    <property type="match status" value="1"/>
</dbReference>
<protein>
    <recommendedName>
        <fullName evidence="14">G-protein coupled receptors family 1 profile domain-containing protein</fullName>
    </recommendedName>
</protein>
<evidence type="ECO:0000256" key="8">
    <source>
        <dbReference type="ARBA" id="ARBA00023170"/>
    </source>
</evidence>
<evidence type="ECO:0000256" key="2">
    <source>
        <dbReference type="ARBA" id="ARBA00022475"/>
    </source>
</evidence>
<dbReference type="GO" id="GO:0005886">
    <property type="term" value="C:plasma membrane"/>
    <property type="evidence" value="ECO:0007669"/>
    <property type="project" value="UniProtKB-SubCell"/>
</dbReference>
<dbReference type="AlphaFoldDB" id="A0AAD9MV80"/>